<dbReference type="GO" id="GO:0005739">
    <property type="term" value="C:mitochondrion"/>
    <property type="evidence" value="ECO:0007669"/>
    <property type="project" value="TreeGrafter"/>
</dbReference>
<keyword evidence="4" id="KW-0802">TPR repeat</keyword>
<sequence>MSNEQMDQFVEDLRRVLRMEFDCWVEQCWAEAFHLLFTRTLPTMIIELILSQCTPSFLRKSIVHGGPHVDALFQAQMLDLLYAELEHRLSGSHLLPNHAADLSSDPVHSRSSPYNCNSGICFHSLAWNHGQPADDDDHAMCLCQLTACLDCFTQDVDTRLGPMSHLPFELVQTTARDGWAGTLESQADAEIRHSTAATMSKPPQPEKVPEGKGFVRTKKQKVTKPPALFAHPQMTDVLAVEEHLRWRLKEMGASDPAVEARYGPCTSDPVAFEDVVFPVEQDEEDEAGDSPPQTGATRVGPRKLLKIKGKGGRRRPVLGISNGGKKEKGDKKAKTCHLPRTWTDEEARERNLAIVLTFRHFVQLLYSIASVSSPFAYPEYVSDVDELERIHPVALYRQMCAVCLLRRDFTEENNQWTECMDKWGEELAMREKSMGNTKVSLAINSPNRLDPEAELSYCEAIVHYTHALSLDPKKTVYYTNRAVALNYLKAYGRAESDCGYILSKDKNNAKAYYQRALARAGLKRWRDAESDVKEVLRLQPGNESAKRVLEALRGEVRKLDSVD</sequence>
<dbReference type="InterPro" id="IPR019734">
    <property type="entry name" value="TPR_rpt"/>
</dbReference>
<feature type="compositionally biased region" description="Basic residues" evidence="5">
    <location>
        <begin position="300"/>
        <end position="316"/>
    </location>
</feature>
<accession>A0A4Q1BV83</accession>
<comment type="caution">
    <text evidence="6">The sequence shown here is derived from an EMBL/GenBank/DDBJ whole genome shotgun (WGS) entry which is preliminary data.</text>
</comment>
<feature type="region of interest" description="Disordered" evidence="5">
    <location>
        <begin position="281"/>
        <end position="335"/>
    </location>
</feature>
<dbReference type="InParanoid" id="A0A4Q1BV83"/>
<dbReference type="InterPro" id="IPR051982">
    <property type="entry name" value="CiliaryAsmbly_MitoImport"/>
</dbReference>
<feature type="compositionally biased region" description="Basic and acidic residues" evidence="5">
    <location>
        <begin position="324"/>
        <end position="333"/>
    </location>
</feature>
<dbReference type="Proteomes" id="UP000289152">
    <property type="component" value="Unassembled WGS sequence"/>
</dbReference>
<dbReference type="OrthoDB" id="629492at2759"/>
<feature type="region of interest" description="Disordered" evidence="5">
    <location>
        <begin position="195"/>
        <end position="214"/>
    </location>
</feature>
<name>A0A4Q1BV83_TREME</name>
<evidence type="ECO:0000256" key="2">
    <source>
        <dbReference type="ARBA" id="ARBA00022490"/>
    </source>
</evidence>
<dbReference type="InterPro" id="IPR011990">
    <property type="entry name" value="TPR-like_helical_dom_sf"/>
</dbReference>
<protein>
    <submittedName>
        <fullName evidence="6">Uncharacterized protein</fullName>
    </submittedName>
</protein>
<evidence type="ECO:0000313" key="6">
    <source>
        <dbReference type="EMBL" id="RXK42025.1"/>
    </source>
</evidence>
<dbReference type="VEuPathDB" id="FungiDB:TREMEDRAFT_68525"/>
<dbReference type="SUPFAM" id="SSF48452">
    <property type="entry name" value="TPR-like"/>
    <property type="match status" value="1"/>
</dbReference>
<evidence type="ECO:0000256" key="3">
    <source>
        <dbReference type="ARBA" id="ARBA00022737"/>
    </source>
</evidence>
<dbReference type="EMBL" id="SDIL01000004">
    <property type="protein sequence ID" value="RXK42025.1"/>
    <property type="molecule type" value="Genomic_DNA"/>
</dbReference>
<organism evidence="6 7">
    <name type="scientific">Tremella mesenterica</name>
    <name type="common">Jelly fungus</name>
    <dbReference type="NCBI Taxonomy" id="5217"/>
    <lineage>
        <taxon>Eukaryota</taxon>
        <taxon>Fungi</taxon>
        <taxon>Dikarya</taxon>
        <taxon>Basidiomycota</taxon>
        <taxon>Agaricomycotina</taxon>
        <taxon>Tremellomycetes</taxon>
        <taxon>Tremellales</taxon>
        <taxon>Tremellaceae</taxon>
        <taxon>Tremella</taxon>
    </lineage>
</organism>
<dbReference type="STRING" id="5217.A0A4Q1BV83"/>
<keyword evidence="7" id="KW-1185">Reference proteome</keyword>
<dbReference type="AlphaFoldDB" id="A0A4Q1BV83"/>
<evidence type="ECO:0000256" key="1">
    <source>
        <dbReference type="ARBA" id="ARBA00004496"/>
    </source>
</evidence>
<proteinExistence type="predicted"/>
<dbReference type="PANTHER" id="PTHR45984:SF1">
    <property type="entry name" value="SPAG1 AXONEMAL DYNEIN ASSEMBLY FACTOR"/>
    <property type="match status" value="1"/>
</dbReference>
<keyword evidence="3" id="KW-0677">Repeat</keyword>
<evidence type="ECO:0000256" key="5">
    <source>
        <dbReference type="SAM" id="MobiDB-lite"/>
    </source>
</evidence>
<reference evidence="6 7" key="1">
    <citation type="submission" date="2016-06" db="EMBL/GenBank/DDBJ databases">
        <title>Evolution of pathogenesis and genome organization in the Tremellales.</title>
        <authorList>
            <person name="Cuomo C."/>
            <person name="Litvintseva A."/>
            <person name="Heitman J."/>
            <person name="Chen Y."/>
            <person name="Sun S."/>
            <person name="Springer D."/>
            <person name="Dromer F."/>
            <person name="Young S."/>
            <person name="Zeng Q."/>
            <person name="Chapman S."/>
            <person name="Gujja S."/>
            <person name="Saif S."/>
            <person name="Birren B."/>
        </authorList>
    </citation>
    <scope>NUCLEOTIDE SEQUENCE [LARGE SCALE GENOMIC DNA]</scope>
    <source>
        <strain evidence="6 7">ATCC 28783</strain>
    </source>
</reference>
<evidence type="ECO:0000313" key="7">
    <source>
        <dbReference type="Proteomes" id="UP000289152"/>
    </source>
</evidence>
<evidence type="ECO:0000256" key="4">
    <source>
        <dbReference type="ARBA" id="ARBA00022803"/>
    </source>
</evidence>
<gene>
    <name evidence="6" type="ORF">M231_00746</name>
</gene>
<comment type="subcellular location">
    <subcellularLocation>
        <location evidence="1">Cytoplasm</location>
    </subcellularLocation>
</comment>
<dbReference type="SMART" id="SM00028">
    <property type="entry name" value="TPR"/>
    <property type="match status" value="2"/>
</dbReference>
<dbReference type="PANTHER" id="PTHR45984">
    <property type="entry name" value="RNA (RNA) POLYMERASE II ASSOCIATED PROTEIN HOMOLOG"/>
    <property type="match status" value="1"/>
</dbReference>
<dbReference type="GO" id="GO:0005829">
    <property type="term" value="C:cytosol"/>
    <property type="evidence" value="ECO:0007669"/>
    <property type="project" value="TreeGrafter"/>
</dbReference>
<dbReference type="Gene3D" id="1.25.40.10">
    <property type="entry name" value="Tetratricopeptide repeat domain"/>
    <property type="match status" value="1"/>
</dbReference>
<dbReference type="GO" id="GO:0006626">
    <property type="term" value="P:protein targeting to mitochondrion"/>
    <property type="evidence" value="ECO:0007669"/>
    <property type="project" value="TreeGrafter"/>
</dbReference>
<dbReference type="GO" id="GO:0031072">
    <property type="term" value="F:heat shock protein binding"/>
    <property type="evidence" value="ECO:0007669"/>
    <property type="project" value="TreeGrafter"/>
</dbReference>
<keyword evidence="2" id="KW-0963">Cytoplasm</keyword>